<comment type="similarity">
    <text evidence="2">Belongs to the thiamine-monophosphate kinase family.</text>
</comment>
<keyword evidence="6" id="KW-1185">Reference proteome</keyword>
<feature type="binding site" evidence="2">
    <location>
        <position position="53"/>
    </location>
    <ligand>
        <name>Mg(2+)</name>
        <dbReference type="ChEBI" id="CHEBI:18420"/>
        <label>1</label>
    </ligand>
</feature>
<feature type="binding site" evidence="2">
    <location>
        <position position="53"/>
    </location>
    <ligand>
        <name>Mg(2+)</name>
        <dbReference type="ChEBI" id="CHEBI:18420"/>
        <label>2</label>
    </ligand>
</feature>
<feature type="binding site" evidence="2">
    <location>
        <position position="343"/>
    </location>
    <ligand>
        <name>substrate</name>
    </ligand>
</feature>
<evidence type="ECO:0000313" key="5">
    <source>
        <dbReference type="EMBL" id="RCX10679.1"/>
    </source>
</evidence>
<dbReference type="AlphaFoldDB" id="A0A369AMR3"/>
<feature type="binding site" evidence="2">
    <location>
        <position position="81"/>
    </location>
    <ligand>
        <name>Mg(2+)</name>
        <dbReference type="ChEBI" id="CHEBI:18420"/>
        <label>4</label>
    </ligand>
</feature>
<organism evidence="5 6">
    <name type="scientific">Extensimonas vulgaris</name>
    <dbReference type="NCBI Taxonomy" id="1031594"/>
    <lineage>
        <taxon>Bacteria</taxon>
        <taxon>Pseudomonadati</taxon>
        <taxon>Pseudomonadota</taxon>
        <taxon>Betaproteobacteria</taxon>
        <taxon>Burkholderiales</taxon>
        <taxon>Comamonadaceae</taxon>
        <taxon>Extensimonas</taxon>
    </lineage>
</organism>
<feature type="binding site" evidence="2">
    <location>
        <position position="152"/>
    </location>
    <ligand>
        <name>ATP</name>
        <dbReference type="ChEBI" id="CHEBI:30616"/>
    </ligand>
</feature>
<dbReference type="InterPro" id="IPR036921">
    <property type="entry name" value="PurM-like_N_sf"/>
</dbReference>
<dbReference type="GO" id="GO:0000287">
    <property type="term" value="F:magnesium ion binding"/>
    <property type="evidence" value="ECO:0007669"/>
    <property type="project" value="UniProtKB-UniRule"/>
</dbReference>
<dbReference type="Pfam" id="PF02769">
    <property type="entry name" value="AIRS_C"/>
    <property type="match status" value="1"/>
</dbReference>
<dbReference type="Gene3D" id="3.90.650.10">
    <property type="entry name" value="PurM-like C-terminal domain"/>
    <property type="match status" value="1"/>
</dbReference>
<feature type="binding site" evidence="2">
    <location>
        <position position="221"/>
    </location>
    <ligand>
        <name>Mg(2+)</name>
        <dbReference type="ChEBI" id="CHEBI:18420"/>
        <label>3</label>
    </ligand>
</feature>
<accession>A0A369AMR3</accession>
<keyword evidence="2" id="KW-0460">Magnesium</keyword>
<feature type="binding site" evidence="2">
    <location>
        <position position="36"/>
    </location>
    <ligand>
        <name>Mg(2+)</name>
        <dbReference type="ChEBI" id="CHEBI:18420"/>
        <label>4</label>
    </ligand>
</feature>
<proteinExistence type="inferred from homology"/>
<dbReference type="GO" id="GO:0009030">
    <property type="term" value="F:thiamine-phosphate kinase activity"/>
    <property type="evidence" value="ECO:0007669"/>
    <property type="project" value="UniProtKB-UniRule"/>
</dbReference>
<comment type="miscellaneous">
    <text evidence="2">Reaction mechanism of ThiL seems to utilize a direct, inline transfer of the gamma-phosphate of ATP to TMP rather than a phosphorylated enzyme intermediate.</text>
</comment>
<feature type="binding site" evidence="2">
    <location>
        <position position="287"/>
    </location>
    <ligand>
        <name>substrate</name>
    </ligand>
</feature>
<reference evidence="5 6" key="1">
    <citation type="submission" date="2018-07" db="EMBL/GenBank/DDBJ databases">
        <title>Genomic Encyclopedia of Type Strains, Phase IV (KMG-IV): sequencing the most valuable type-strain genomes for metagenomic binning, comparative biology and taxonomic classification.</title>
        <authorList>
            <person name="Goeker M."/>
        </authorList>
    </citation>
    <scope>NUCLEOTIDE SEQUENCE [LARGE SCALE GENOMIC DNA]</scope>
    <source>
        <strain evidence="5 6">DSM 100911</strain>
    </source>
</reference>
<feature type="binding site" evidence="2">
    <location>
        <position position="60"/>
    </location>
    <ligand>
        <name>substrate</name>
    </ligand>
</feature>
<keyword evidence="2" id="KW-0547">Nucleotide-binding</keyword>
<feature type="binding site" evidence="2">
    <location>
        <position position="36"/>
    </location>
    <ligand>
        <name>Mg(2+)</name>
        <dbReference type="ChEBI" id="CHEBI:18420"/>
        <label>3</label>
    </ligand>
</feature>
<evidence type="ECO:0000313" key="6">
    <source>
        <dbReference type="Proteomes" id="UP000252174"/>
    </source>
</evidence>
<name>A0A369AMR3_9BURK</name>
<keyword evidence="2 5" id="KW-0418">Kinase</keyword>
<feature type="binding site" evidence="2">
    <location>
        <position position="81"/>
    </location>
    <ligand>
        <name>Mg(2+)</name>
        <dbReference type="ChEBI" id="CHEBI:18420"/>
        <label>2</label>
    </ligand>
</feature>
<dbReference type="SUPFAM" id="SSF56042">
    <property type="entry name" value="PurM C-terminal domain-like"/>
    <property type="match status" value="1"/>
</dbReference>
<dbReference type="EMBL" id="QPJU01000002">
    <property type="protein sequence ID" value="RCX10679.1"/>
    <property type="molecule type" value="Genomic_DNA"/>
</dbReference>
<dbReference type="Pfam" id="PF00586">
    <property type="entry name" value="AIRS"/>
    <property type="match status" value="1"/>
</dbReference>
<feature type="binding site" evidence="2">
    <location>
        <position position="128"/>
    </location>
    <ligand>
        <name>Mg(2+)</name>
        <dbReference type="ChEBI" id="CHEBI:18420"/>
        <label>1</label>
    </ligand>
</feature>
<dbReference type="OrthoDB" id="9802811at2"/>
<dbReference type="InterPro" id="IPR016188">
    <property type="entry name" value="PurM-like_N"/>
</dbReference>
<dbReference type="GO" id="GO:0009229">
    <property type="term" value="P:thiamine diphosphate biosynthetic process"/>
    <property type="evidence" value="ECO:0007669"/>
    <property type="project" value="UniProtKB-UniRule"/>
</dbReference>
<dbReference type="SUPFAM" id="SSF55326">
    <property type="entry name" value="PurM N-terminal domain-like"/>
    <property type="match status" value="1"/>
</dbReference>
<sequence>MGEFELIARYFTRPVPATAPDAPGTAGRVVLGVGDDCALLAPAPGMQLAVSSDMLVEGRHFFADVAPERLGHKALAVNLSDLAACGARPLAFTLALALPEADEDWLAGFARGLFALADAHGCALVGGDTTQGPRNLCITVLGEVPAGQALLRSGARPGDDVYVSGTLGDAALALAALQGRLPAHWRLPGAVLAAARARLELPTPRVALGLALRGVASSAIDVSDGLLGDLGHILRASGVGACIDCSVTTPLIAAYAELSSVRGQFGSEFDPATDGEFLRRYTLAGGDDYELLFTAAPAQRVAVAAAALSSATPVTRIGRIEAQPGLRLIDAQGQPVAARYASFDHFAPHACTKAEKPE</sequence>
<keyword evidence="2" id="KW-0479">Metal-binding</keyword>
<comment type="catalytic activity">
    <reaction evidence="2">
        <text>thiamine phosphate + ATP = thiamine diphosphate + ADP</text>
        <dbReference type="Rhea" id="RHEA:15913"/>
        <dbReference type="ChEBI" id="CHEBI:30616"/>
        <dbReference type="ChEBI" id="CHEBI:37575"/>
        <dbReference type="ChEBI" id="CHEBI:58937"/>
        <dbReference type="ChEBI" id="CHEBI:456216"/>
        <dbReference type="EC" id="2.7.4.16"/>
    </reaction>
</comment>
<dbReference type="UniPathway" id="UPA00060">
    <property type="reaction ID" value="UER00142"/>
</dbReference>
<feature type="domain" description="PurM-like N-terminal" evidence="3">
    <location>
        <begin position="34"/>
        <end position="144"/>
    </location>
</feature>
<dbReference type="RefSeq" id="WP_114482281.1">
    <property type="nucleotide sequence ID" value="NZ_QPJU01000002.1"/>
</dbReference>
<dbReference type="Proteomes" id="UP000252174">
    <property type="component" value="Unassembled WGS sequence"/>
</dbReference>
<protein>
    <recommendedName>
        <fullName evidence="2">Thiamine-monophosphate kinase</fullName>
        <shortName evidence="2">TMP kinase</shortName>
        <shortName evidence="2">Thiamine-phosphate kinase</shortName>
        <ecNumber evidence="2">2.7.4.16</ecNumber>
    </recommendedName>
</protein>
<evidence type="ECO:0000259" key="4">
    <source>
        <dbReference type="Pfam" id="PF02769"/>
    </source>
</evidence>
<feature type="binding site" evidence="2">
    <location>
        <position position="51"/>
    </location>
    <ligand>
        <name>Mg(2+)</name>
        <dbReference type="ChEBI" id="CHEBI:18420"/>
        <label>4</label>
    </ligand>
</feature>
<dbReference type="PANTHER" id="PTHR30270">
    <property type="entry name" value="THIAMINE-MONOPHOSPHATE KINASE"/>
    <property type="match status" value="1"/>
</dbReference>
<feature type="binding site" evidence="2">
    <location>
        <begin position="127"/>
        <end position="128"/>
    </location>
    <ligand>
        <name>ATP</name>
        <dbReference type="ChEBI" id="CHEBI:30616"/>
    </ligand>
</feature>
<evidence type="ECO:0000256" key="1">
    <source>
        <dbReference type="ARBA" id="ARBA00022977"/>
    </source>
</evidence>
<feature type="binding site" evidence="2">
    <location>
        <position position="223"/>
    </location>
    <ligand>
        <name>ATP</name>
        <dbReference type="ChEBI" id="CHEBI:30616"/>
    </ligand>
</feature>
<evidence type="ECO:0000256" key="2">
    <source>
        <dbReference type="HAMAP-Rule" id="MF_02128"/>
    </source>
</evidence>
<keyword evidence="1 2" id="KW-0784">Thiamine biosynthesis</keyword>
<dbReference type="InterPro" id="IPR036676">
    <property type="entry name" value="PurM-like_C_sf"/>
</dbReference>
<dbReference type="HAMAP" id="MF_02128">
    <property type="entry name" value="TMP_kinase"/>
    <property type="match status" value="1"/>
</dbReference>
<dbReference type="EC" id="2.7.4.16" evidence="2"/>
<comment type="caution">
    <text evidence="5">The sequence shown here is derived from an EMBL/GenBank/DDBJ whole genome shotgun (WGS) entry which is preliminary data.</text>
</comment>
<feature type="binding site" evidence="2">
    <location>
        <position position="81"/>
    </location>
    <ligand>
        <name>Mg(2+)</name>
        <dbReference type="ChEBI" id="CHEBI:18420"/>
        <label>3</label>
    </ligand>
</feature>
<keyword evidence="2" id="KW-0808">Transferase</keyword>
<dbReference type="GO" id="GO:0005524">
    <property type="term" value="F:ATP binding"/>
    <property type="evidence" value="ECO:0007669"/>
    <property type="project" value="UniProtKB-UniRule"/>
</dbReference>
<dbReference type="PANTHER" id="PTHR30270:SF0">
    <property type="entry name" value="THIAMINE-MONOPHOSPHATE KINASE"/>
    <property type="match status" value="1"/>
</dbReference>
<keyword evidence="2" id="KW-0067">ATP-binding</keyword>
<feature type="binding site" evidence="2">
    <location>
        <position position="52"/>
    </location>
    <ligand>
        <name>Mg(2+)</name>
        <dbReference type="ChEBI" id="CHEBI:18420"/>
        <label>1</label>
    </ligand>
</feature>
<comment type="caution">
    <text evidence="2">Lacks conserved residue(s) required for the propagation of feature annotation.</text>
</comment>
<dbReference type="NCBIfam" id="TIGR01379">
    <property type="entry name" value="thiL"/>
    <property type="match status" value="1"/>
</dbReference>
<dbReference type="GO" id="GO:0009228">
    <property type="term" value="P:thiamine biosynthetic process"/>
    <property type="evidence" value="ECO:0007669"/>
    <property type="project" value="UniProtKB-KW"/>
</dbReference>
<dbReference type="Gene3D" id="3.30.1330.10">
    <property type="entry name" value="PurM-like, N-terminal domain"/>
    <property type="match status" value="1"/>
</dbReference>
<feature type="binding site" evidence="2">
    <location>
        <position position="224"/>
    </location>
    <ligand>
        <name>Mg(2+)</name>
        <dbReference type="ChEBI" id="CHEBI:18420"/>
        <label>5</label>
    </ligand>
</feature>
<evidence type="ECO:0000259" key="3">
    <source>
        <dbReference type="Pfam" id="PF00586"/>
    </source>
</evidence>
<comment type="pathway">
    <text evidence="2">Cofactor biosynthesis; thiamine diphosphate biosynthesis; thiamine diphosphate from thiamine phosphate: step 1/1.</text>
</comment>
<dbReference type="CDD" id="cd02194">
    <property type="entry name" value="ThiL"/>
    <property type="match status" value="1"/>
</dbReference>
<dbReference type="PIRSF" id="PIRSF005303">
    <property type="entry name" value="Thiam_monoph_kin"/>
    <property type="match status" value="1"/>
</dbReference>
<feature type="domain" description="PurM-like C-terminal" evidence="4">
    <location>
        <begin position="156"/>
        <end position="329"/>
    </location>
</feature>
<comment type="function">
    <text evidence="2">Catalyzes the ATP-dependent phosphorylation of thiamine-monophosphate (TMP) to form thiamine-pyrophosphate (TPP), the active form of vitamin B1.</text>
</comment>
<dbReference type="InterPro" id="IPR006283">
    <property type="entry name" value="ThiL-like"/>
</dbReference>
<dbReference type="InterPro" id="IPR010918">
    <property type="entry name" value="PurM-like_C_dom"/>
</dbReference>
<gene>
    <name evidence="2" type="primary">thiL</name>
    <name evidence="5" type="ORF">DFR45_10280</name>
</gene>